<evidence type="ECO:0000313" key="2">
    <source>
        <dbReference type="EMBL" id="SFE28240.1"/>
    </source>
</evidence>
<sequence length="63" mass="6934">MKKHNNMGRSLYYIGTFLSAFGIAFELLEDAPDSLSVIAMPLIIIGVILLIASNFFRKTKGAD</sequence>
<dbReference type="EMBL" id="FOMR01000012">
    <property type="protein sequence ID" value="SFE28240.1"/>
    <property type="molecule type" value="Genomic_DNA"/>
</dbReference>
<evidence type="ECO:0000313" key="3">
    <source>
        <dbReference type="Proteomes" id="UP000199474"/>
    </source>
</evidence>
<keyword evidence="1" id="KW-1133">Transmembrane helix</keyword>
<keyword evidence="1" id="KW-0472">Membrane</keyword>
<reference evidence="3" key="1">
    <citation type="submission" date="2016-10" db="EMBL/GenBank/DDBJ databases">
        <authorList>
            <person name="Varghese N."/>
            <person name="Submissions S."/>
        </authorList>
    </citation>
    <scope>NUCLEOTIDE SEQUENCE [LARGE SCALE GENOMIC DNA]</scope>
    <source>
        <strain evidence="3">DSM 22530</strain>
    </source>
</reference>
<gene>
    <name evidence="2" type="ORF">SAMN05216238_1126</name>
</gene>
<feature type="transmembrane region" description="Helical" evidence="1">
    <location>
        <begin position="34"/>
        <end position="56"/>
    </location>
</feature>
<dbReference type="Proteomes" id="UP000199474">
    <property type="component" value="Unassembled WGS sequence"/>
</dbReference>
<dbReference type="OrthoDB" id="2940592at2"/>
<keyword evidence="1" id="KW-0812">Transmembrane</keyword>
<proteinExistence type="predicted"/>
<evidence type="ECO:0000256" key="1">
    <source>
        <dbReference type="SAM" id="Phobius"/>
    </source>
</evidence>
<dbReference type="STRING" id="640948.SAMN05216238_1126"/>
<name>A0A1I1ZD47_9BACI</name>
<dbReference type="RefSeq" id="WP_090086708.1">
    <property type="nucleotide sequence ID" value="NZ_FOMR01000012.1"/>
</dbReference>
<feature type="transmembrane region" description="Helical" evidence="1">
    <location>
        <begin position="12"/>
        <end position="28"/>
    </location>
</feature>
<keyword evidence="3" id="KW-1185">Reference proteome</keyword>
<dbReference type="AlphaFoldDB" id="A0A1I1ZD47"/>
<accession>A0A1I1ZD47</accession>
<organism evidence="2 3">
    <name type="scientific">Lentibacillus persicus</name>
    <dbReference type="NCBI Taxonomy" id="640948"/>
    <lineage>
        <taxon>Bacteria</taxon>
        <taxon>Bacillati</taxon>
        <taxon>Bacillota</taxon>
        <taxon>Bacilli</taxon>
        <taxon>Bacillales</taxon>
        <taxon>Bacillaceae</taxon>
        <taxon>Lentibacillus</taxon>
    </lineage>
</organism>
<protein>
    <submittedName>
        <fullName evidence="2">Uncharacterized protein</fullName>
    </submittedName>
</protein>